<evidence type="ECO:0000256" key="3">
    <source>
        <dbReference type="ARBA" id="ARBA00022771"/>
    </source>
</evidence>
<dbReference type="Pfam" id="PF12937">
    <property type="entry name" value="F-box-like"/>
    <property type="match status" value="1"/>
</dbReference>
<evidence type="ECO:0000313" key="8">
    <source>
        <dbReference type="EMBL" id="CAD5114280.1"/>
    </source>
</evidence>
<keyword evidence="2" id="KW-0479">Metal-binding</keyword>
<dbReference type="PANTHER" id="PTHR15493">
    <property type="entry name" value="F-BOX ONLY PROTEIN 5 AND 43"/>
    <property type="match status" value="1"/>
</dbReference>
<feature type="region of interest" description="Disordered" evidence="6">
    <location>
        <begin position="76"/>
        <end position="98"/>
    </location>
</feature>
<dbReference type="GO" id="GO:0008270">
    <property type="term" value="F:zinc ion binding"/>
    <property type="evidence" value="ECO:0007669"/>
    <property type="project" value="UniProtKB-KW"/>
</dbReference>
<dbReference type="GO" id="GO:0005634">
    <property type="term" value="C:nucleus"/>
    <property type="evidence" value="ECO:0007669"/>
    <property type="project" value="TreeGrafter"/>
</dbReference>
<evidence type="ECO:0000313" key="9">
    <source>
        <dbReference type="Proteomes" id="UP000549394"/>
    </source>
</evidence>
<dbReference type="UniPathway" id="UPA00143"/>
<dbReference type="Gene3D" id="1.20.1280.50">
    <property type="match status" value="1"/>
</dbReference>
<dbReference type="OrthoDB" id="9984940at2759"/>
<evidence type="ECO:0000256" key="2">
    <source>
        <dbReference type="ARBA" id="ARBA00022723"/>
    </source>
</evidence>
<dbReference type="SUPFAM" id="SSF81383">
    <property type="entry name" value="F-box domain"/>
    <property type="match status" value="1"/>
</dbReference>
<dbReference type="GO" id="GO:0016567">
    <property type="term" value="P:protein ubiquitination"/>
    <property type="evidence" value="ECO:0007669"/>
    <property type="project" value="UniProtKB-UniPathway"/>
</dbReference>
<evidence type="ECO:0000256" key="4">
    <source>
        <dbReference type="ARBA" id="ARBA00022786"/>
    </source>
</evidence>
<dbReference type="InterPro" id="IPR001810">
    <property type="entry name" value="F-box_dom"/>
</dbReference>
<reference evidence="8 9" key="1">
    <citation type="submission" date="2020-08" db="EMBL/GenBank/DDBJ databases">
        <authorList>
            <person name="Hejnol A."/>
        </authorList>
    </citation>
    <scope>NUCLEOTIDE SEQUENCE [LARGE SCALE GENOMIC DNA]</scope>
</reference>
<evidence type="ECO:0000256" key="5">
    <source>
        <dbReference type="ARBA" id="ARBA00022833"/>
    </source>
</evidence>
<feature type="compositionally biased region" description="Low complexity" evidence="6">
    <location>
        <begin position="76"/>
        <end position="86"/>
    </location>
</feature>
<dbReference type="EMBL" id="CAJFCJ010000005">
    <property type="protein sequence ID" value="CAD5114280.1"/>
    <property type="molecule type" value="Genomic_DNA"/>
</dbReference>
<evidence type="ECO:0000256" key="6">
    <source>
        <dbReference type="SAM" id="MobiDB-lite"/>
    </source>
</evidence>
<dbReference type="PROSITE" id="PS51872">
    <property type="entry name" value="ZF_ZBR"/>
    <property type="match status" value="1"/>
</dbReference>
<sequence>MVREDFGSRSVEVSPVQRKTKSKYSPQELHSKPLQKSLENLTGGSPSAHLRNDYFSRTTSTPLCRKDLADDSGLTDSLGDLNLSDNKSPECSRKKPGTLSPDFMPKKTCFRRQGPLPKFCLDEPEFTKSPKSSPTFKRKFEISQLSNRSTDSAFHDGSRISTELYQFDVDDDSLANLSDLQLSVDTFCESLNESLGVKDVSFLIGRRMGVKNLNILDELNNVHLNHVIGTIFSYLSPSDLNSACQVCPKWKEICKQDSNARRRRKEYIKKTHSNKENSFIRNKSRKVKPLVVLQTTIKERKKTSKADRKLATSQEFWEAQQRLKPYEKMTKCPKCNGPAAKNGVYERGRCCRSSCAHNFCTRCELAFHFAKPCSNHTQKGSKSSAKAFSKKSRRLLDRL</sequence>
<dbReference type="Gene3D" id="2.20.25.20">
    <property type="match status" value="1"/>
</dbReference>
<dbReference type="InterPro" id="IPR044064">
    <property type="entry name" value="ZF_ZBR"/>
</dbReference>
<dbReference type="GO" id="GO:0045835">
    <property type="term" value="P:negative regulation of meiotic nuclear division"/>
    <property type="evidence" value="ECO:0007669"/>
    <property type="project" value="InterPro"/>
</dbReference>
<feature type="region of interest" description="Disordered" evidence="6">
    <location>
        <begin position="374"/>
        <end position="399"/>
    </location>
</feature>
<dbReference type="InterPro" id="IPR047147">
    <property type="entry name" value="FBX5_43"/>
</dbReference>
<feature type="region of interest" description="Disordered" evidence="6">
    <location>
        <begin position="1"/>
        <end position="54"/>
    </location>
</feature>
<keyword evidence="4" id="KW-0833">Ubl conjugation pathway</keyword>
<comment type="pathway">
    <text evidence="1">Protein modification; protein ubiquitination.</text>
</comment>
<dbReference type="SMART" id="SM00256">
    <property type="entry name" value="FBOX"/>
    <property type="match status" value="1"/>
</dbReference>
<keyword evidence="3" id="KW-0863">Zinc-finger</keyword>
<dbReference type="CDD" id="cd22086">
    <property type="entry name" value="F-box_EMI"/>
    <property type="match status" value="1"/>
</dbReference>
<keyword evidence="5" id="KW-0862">Zinc</keyword>
<comment type="caution">
    <text evidence="8">The sequence shown here is derived from an EMBL/GenBank/DDBJ whole genome shotgun (WGS) entry which is preliminary data.</text>
</comment>
<dbReference type="AlphaFoldDB" id="A0A7I8VE94"/>
<keyword evidence="9" id="KW-1185">Reference proteome</keyword>
<dbReference type="PANTHER" id="PTHR15493:SF9">
    <property type="entry name" value="GH14043P"/>
    <property type="match status" value="1"/>
</dbReference>
<feature type="domain" description="ZBR-type" evidence="7">
    <location>
        <begin position="328"/>
        <end position="376"/>
    </location>
</feature>
<gene>
    <name evidence="8" type="ORF">DGYR_LOCUS3139</name>
</gene>
<accession>A0A7I8VE94</accession>
<evidence type="ECO:0000259" key="7">
    <source>
        <dbReference type="PROSITE" id="PS51872"/>
    </source>
</evidence>
<evidence type="ECO:0000256" key="1">
    <source>
        <dbReference type="ARBA" id="ARBA00004906"/>
    </source>
</evidence>
<dbReference type="GO" id="GO:0007088">
    <property type="term" value="P:regulation of mitotic nuclear division"/>
    <property type="evidence" value="ECO:0007669"/>
    <property type="project" value="InterPro"/>
</dbReference>
<protein>
    <submittedName>
        <fullName evidence="8">DgyrCDS3423</fullName>
    </submittedName>
</protein>
<dbReference type="Proteomes" id="UP000549394">
    <property type="component" value="Unassembled WGS sequence"/>
</dbReference>
<name>A0A7I8VE94_9ANNE</name>
<dbReference type="InterPro" id="IPR036047">
    <property type="entry name" value="F-box-like_dom_sf"/>
</dbReference>
<organism evidence="8 9">
    <name type="scientific">Dimorphilus gyrociliatus</name>
    <dbReference type="NCBI Taxonomy" id="2664684"/>
    <lineage>
        <taxon>Eukaryota</taxon>
        <taxon>Metazoa</taxon>
        <taxon>Spiralia</taxon>
        <taxon>Lophotrochozoa</taxon>
        <taxon>Annelida</taxon>
        <taxon>Polychaeta</taxon>
        <taxon>Polychaeta incertae sedis</taxon>
        <taxon>Dinophilidae</taxon>
        <taxon>Dimorphilus</taxon>
    </lineage>
</organism>
<proteinExistence type="predicted"/>